<protein>
    <submittedName>
        <fullName evidence="3">Uncharacterized protein</fullName>
    </submittedName>
</protein>
<evidence type="ECO:0000313" key="4">
    <source>
        <dbReference type="Proteomes" id="UP000053664"/>
    </source>
</evidence>
<evidence type="ECO:0000313" key="3">
    <source>
        <dbReference type="EMBL" id="EPQ26607.1"/>
    </source>
</evidence>
<dbReference type="GeneID" id="19320010"/>
<keyword evidence="2" id="KW-0732">Signal</keyword>
<dbReference type="Pfam" id="PF21203">
    <property type="entry name" value="ECM10"/>
    <property type="match status" value="1"/>
</dbReference>
<organism evidence="3 4">
    <name type="scientific">Pseudozyma flocculosa PF-1</name>
    <dbReference type="NCBI Taxonomy" id="1277687"/>
    <lineage>
        <taxon>Eukaryota</taxon>
        <taxon>Fungi</taxon>
        <taxon>Dikarya</taxon>
        <taxon>Basidiomycota</taxon>
        <taxon>Ustilaginomycotina</taxon>
        <taxon>Ustilaginomycetes</taxon>
        <taxon>Ustilaginales</taxon>
        <taxon>Ustilaginaceae</taxon>
        <taxon>Pseudozyma</taxon>
    </lineage>
</organism>
<evidence type="ECO:0000256" key="2">
    <source>
        <dbReference type="SAM" id="SignalP"/>
    </source>
</evidence>
<dbReference type="OrthoDB" id="1894652at2759"/>
<reference evidence="3 4" key="1">
    <citation type="journal article" date="2013" name="Plant Cell">
        <title>The transition from a phytopathogenic smut ancestor to an anamorphic biocontrol agent deciphered by comparative whole-genome analysis.</title>
        <authorList>
            <person name="Lefebvre F."/>
            <person name="Joly D.L."/>
            <person name="Labbe C."/>
            <person name="Teichmann B."/>
            <person name="Linning R."/>
            <person name="Belzile F."/>
            <person name="Bakkeren G."/>
            <person name="Belanger R.R."/>
        </authorList>
    </citation>
    <scope>NUCLEOTIDE SEQUENCE [LARGE SCALE GENOMIC DNA]</scope>
    <source>
        <strain evidence="3 4">PF-1</strain>
    </source>
</reference>
<dbReference type="KEGG" id="pfp:PFL1_05928"/>
<dbReference type="HOGENOM" id="CLU_897498_0_0_1"/>
<dbReference type="RefSeq" id="XP_007881654.1">
    <property type="nucleotide sequence ID" value="XM_007883463.1"/>
</dbReference>
<proteinExistence type="predicted"/>
<feature type="region of interest" description="Disordered" evidence="1">
    <location>
        <begin position="286"/>
        <end position="310"/>
    </location>
</feature>
<name>A0A061H1T1_9BASI</name>
<feature type="chain" id="PRO_5001599570" evidence="2">
    <location>
        <begin position="26"/>
        <end position="310"/>
    </location>
</feature>
<dbReference type="Proteomes" id="UP000053664">
    <property type="component" value="Unassembled WGS sequence"/>
</dbReference>
<sequence>MRGLSAILCSSLLVLSTAAAAGVSATTLDGAEAKTYTLYHRLSTTTGRGGNGNGNGNGDWTPRARVHVGSSVELESLVGREEWETIKDAAIKTTGRKERYEVLLVAPQHEGSFVDAEAANEGVQTFVPLCHLRQSTPSLSALYDQLTFHVRHGDIASFGYAVKDIQLDASGCPIPDETRAKQIDDAEKRDRAKRKAGLVRLRRMGKDVSHLERQEEERQRAVQMAWRSDVVVKRPETVAAPLLRTPPPTKDDGTIRQPEPEKSFVQKYWYYIVPMLLVMLLPADEKKEQQDGQQATQAQSLGQGARQIKS</sequence>
<gene>
    <name evidence="3" type="ORF">PFL1_05928</name>
</gene>
<feature type="signal peptide" evidence="2">
    <location>
        <begin position="1"/>
        <end position="25"/>
    </location>
</feature>
<accession>A0A061H1T1</accession>
<evidence type="ECO:0000256" key="1">
    <source>
        <dbReference type="SAM" id="MobiDB-lite"/>
    </source>
</evidence>
<dbReference type="AlphaFoldDB" id="A0A061H1T1"/>
<dbReference type="CDD" id="cd22209">
    <property type="entry name" value="EMC10"/>
    <property type="match status" value="1"/>
</dbReference>
<dbReference type="eggNOG" id="ENOG502RDD1">
    <property type="taxonomic scope" value="Eukaryota"/>
</dbReference>
<dbReference type="EMBL" id="KE361644">
    <property type="protein sequence ID" value="EPQ26607.1"/>
    <property type="molecule type" value="Genomic_DNA"/>
</dbReference>